<organism evidence="3 4">
    <name type="scientific">Antrihabitans stalagmiti</name>
    <dbReference type="NCBI Taxonomy" id="2799499"/>
    <lineage>
        <taxon>Bacteria</taxon>
        <taxon>Bacillati</taxon>
        <taxon>Actinomycetota</taxon>
        <taxon>Actinomycetes</taxon>
        <taxon>Mycobacteriales</taxon>
        <taxon>Nocardiaceae</taxon>
        <taxon>Antrihabitans</taxon>
    </lineage>
</organism>
<keyword evidence="1" id="KW-0472">Membrane</keyword>
<proteinExistence type="predicted"/>
<evidence type="ECO:0000259" key="2">
    <source>
        <dbReference type="Pfam" id="PF20182"/>
    </source>
</evidence>
<dbReference type="Proteomes" id="UP000655868">
    <property type="component" value="Unassembled WGS sequence"/>
</dbReference>
<feature type="transmembrane region" description="Helical" evidence="1">
    <location>
        <begin position="109"/>
        <end position="126"/>
    </location>
</feature>
<accession>A0A934U6V4</accession>
<reference evidence="3" key="1">
    <citation type="submission" date="2020-12" db="EMBL/GenBank/DDBJ databases">
        <title>Antrihabitans popcorni sp. nov. and Antrihabitans auranticaus sp. nov., isolated from a larva cave.</title>
        <authorList>
            <person name="Lee S.D."/>
            <person name="Kim I.S."/>
        </authorList>
    </citation>
    <scope>NUCLEOTIDE SEQUENCE</scope>
    <source>
        <strain evidence="3">YC3-6</strain>
    </source>
</reference>
<feature type="transmembrane region" description="Helical" evidence="1">
    <location>
        <begin position="223"/>
        <end position="247"/>
    </location>
</feature>
<gene>
    <name evidence="3" type="ORF">JGU71_28900</name>
</gene>
<dbReference type="Pfam" id="PF20182">
    <property type="entry name" value="DUF6545"/>
    <property type="match status" value="1"/>
</dbReference>
<evidence type="ECO:0000313" key="4">
    <source>
        <dbReference type="Proteomes" id="UP000655868"/>
    </source>
</evidence>
<dbReference type="AlphaFoldDB" id="A0A934U6V4"/>
<dbReference type="InterPro" id="IPR046675">
    <property type="entry name" value="DUF6545"/>
</dbReference>
<protein>
    <recommendedName>
        <fullName evidence="2">DUF6545 domain-containing protein</fullName>
    </recommendedName>
</protein>
<evidence type="ECO:0000256" key="1">
    <source>
        <dbReference type="SAM" id="Phobius"/>
    </source>
</evidence>
<feature type="transmembrane region" description="Helical" evidence="1">
    <location>
        <begin position="146"/>
        <end position="168"/>
    </location>
</feature>
<dbReference type="InterPro" id="IPR050039">
    <property type="entry name" value="MAB_1171c-like"/>
</dbReference>
<keyword evidence="4" id="KW-1185">Reference proteome</keyword>
<name>A0A934U6V4_9NOCA</name>
<keyword evidence="1" id="KW-0812">Transmembrane</keyword>
<dbReference type="NCBIfam" id="NF042915">
    <property type="entry name" value="MAB_1171c_fam"/>
    <property type="match status" value="1"/>
</dbReference>
<feature type="transmembrane region" description="Helical" evidence="1">
    <location>
        <begin position="180"/>
        <end position="203"/>
    </location>
</feature>
<dbReference type="EMBL" id="JAEMNV010000017">
    <property type="protein sequence ID" value="MBJ8342916.1"/>
    <property type="molecule type" value="Genomic_DNA"/>
</dbReference>
<comment type="caution">
    <text evidence="3">The sequence shown here is derived from an EMBL/GenBank/DDBJ whole genome shotgun (WGS) entry which is preliminary data.</text>
</comment>
<dbReference type="RefSeq" id="WP_199708616.1">
    <property type="nucleotide sequence ID" value="NZ_JAEMNV010000017.1"/>
</dbReference>
<keyword evidence="1" id="KW-1133">Transmembrane helix</keyword>
<feature type="transmembrane region" description="Helical" evidence="1">
    <location>
        <begin position="77"/>
        <end position="97"/>
    </location>
</feature>
<feature type="domain" description="DUF6545" evidence="2">
    <location>
        <begin position="253"/>
        <end position="371"/>
    </location>
</feature>
<sequence>MTSPIPGAIAWPLLLFILAVAAGRRLLVADTQIDWLINRALTWALIGLLIRESSIQTQAARILPFDDANLINAMRQASFGFILLTVACIYGIAKAWSGSDTSTVRQRQWIYDGVAVVATAVILVAGTPARNLNLLLDQALGWETVVAWSAFYAPLAVTSALIGRVFVAELRAKDVTRREAALYVGVLALAAAIGLDSVATPIVTLFEVISGSESKDPEMTLKALTFFGATTGAAIVSSVPLISVLLASAKLDRTGRYCRRLQPLWKDLTATVPEIVLHRSSGPHSSATRLHRMIIEIRDSLLHLKKFAPNSVTFDDSIDTGTYAYEIARAIQNKHGGAQPSRVQAHKPLRVGARDLTAELNQLLAIAGAWPAARRRAALSPPKSVSISSQGHS</sequence>
<evidence type="ECO:0000313" key="3">
    <source>
        <dbReference type="EMBL" id="MBJ8342916.1"/>
    </source>
</evidence>